<feature type="domain" description="GIY-YIG" evidence="1">
    <location>
        <begin position="46"/>
        <end position="132"/>
    </location>
</feature>
<organism evidence="2 3">
    <name type="scientific">Photobacterium andalusiense</name>
    <dbReference type="NCBI Taxonomy" id="2204296"/>
    <lineage>
        <taxon>Bacteria</taxon>
        <taxon>Pseudomonadati</taxon>
        <taxon>Pseudomonadota</taxon>
        <taxon>Gammaproteobacteria</taxon>
        <taxon>Vibrionales</taxon>
        <taxon>Vibrionaceae</taxon>
        <taxon>Photobacterium</taxon>
    </lineage>
</organism>
<dbReference type="Proteomes" id="UP000195719">
    <property type="component" value="Unassembled WGS sequence"/>
</dbReference>
<evidence type="ECO:0000313" key="2">
    <source>
        <dbReference type="EMBL" id="SMY34727.1"/>
    </source>
</evidence>
<dbReference type="Gene3D" id="3.40.1440.10">
    <property type="entry name" value="GIY-YIG endonuclease"/>
    <property type="match status" value="1"/>
</dbReference>
<reference evidence="3" key="1">
    <citation type="submission" date="2017-06" db="EMBL/GenBank/DDBJ databases">
        <authorList>
            <person name="Rodrigo-Torres L."/>
            <person name="Arahal R.D."/>
            <person name="Lucena T."/>
        </authorList>
    </citation>
    <scope>NUCLEOTIDE SEQUENCE [LARGE SCALE GENOMIC DNA]</scope>
    <source>
        <strain evidence="3">CECT 9192</strain>
    </source>
</reference>
<gene>
    <name evidence="2" type="ORF">PAND9192_01471</name>
</gene>
<dbReference type="EMBL" id="FYAJ01000002">
    <property type="protein sequence ID" value="SMY34727.1"/>
    <property type="molecule type" value="Genomic_DNA"/>
</dbReference>
<sequence length="146" mass="16813">MPNLQDLQAALEEFNTQYPRPNMDKLLLSDEYNILKDFRSHYPYAEYPGVYAIFNSSGELLRLGKSSCNSTLGARLSTYYKWDKVEYIGVPKHIGYEDVIIIRTIKFPKDRAFEAPALEEFLIGKLNPRFNTLGRKKHSDEANCAV</sequence>
<proteinExistence type="predicted"/>
<evidence type="ECO:0000313" key="3">
    <source>
        <dbReference type="Proteomes" id="UP000195719"/>
    </source>
</evidence>
<dbReference type="InterPro" id="IPR035901">
    <property type="entry name" value="GIY-YIG_endonuc_sf"/>
</dbReference>
<dbReference type="InterPro" id="IPR000305">
    <property type="entry name" value="GIY-YIG_endonuc"/>
</dbReference>
<keyword evidence="3" id="KW-1185">Reference proteome</keyword>
<evidence type="ECO:0000259" key="1">
    <source>
        <dbReference type="PROSITE" id="PS50164"/>
    </source>
</evidence>
<dbReference type="PROSITE" id="PS50164">
    <property type="entry name" value="GIY_YIG"/>
    <property type="match status" value="1"/>
</dbReference>
<accession>A0A1Y6MDS2</accession>
<name>A0A1Y6MDS2_9GAMM</name>
<dbReference type="AlphaFoldDB" id="A0A1Y6MDS2"/>
<protein>
    <recommendedName>
        <fullName evidence="1">GIY-YIG domain-containing protein</fullName>
    </recommendedName>
</protein>
<dbReference type="RefSeq" id="WP_065176419.1">
    <property type="nucleotide sequence ID" value="NZ_FYAJ01000002.1"/>
</dbReference>
<dbReference type="SUPFAM" id="SSF82771">
    <property type="entry name" value="GIY-YIG endonuclease"/>
    <property type="match status" value="1"/>
</dbReference>